<evidence type="ECO:0000256" key="4">
    <source>
        <dbReference type="ARBA" id="ARBA00023136"/>
    </source>
</evidence>
<gene>
    <name evidence="7" type="ORF">Ctob_004690</name>
</gene>
<dbReference type="InterPro" id="IPR004841">
    <property type="entry name" value="AA-permease/SLC12A_dom"/>
</dbReference>
<keyword evidence="4 5" id="KW-0472">Membrane</keyword>
<dbReference type="Gene3D" id="1.20.1740.10">
    <property type="entry name" value="Amino acid/polyamine transporter I"/>
    <property type="match status" value="1"/>
</dbReference>
<keyword evidence="8" id="KW-1185">Reference proteome</keyword>
<proteinExistence type="predicted"/>
<evidence type="ECO:0000256" key="2">
    <source>
        <dbReference type="ARBA" id="ARBA00022692"/>
    </source>
</evidence>
<dbReference type="OrthoDB" id="431260at2759"/>
<dbReference type="GO" id="GO:0015377">
    <property type="term" value="F:chloride:monoatomic cation symporter activity"/>
    <property type="evidence" value="ECO:0007669"/>
    <property type="project" value="InterPro"/>
</dbReference>
<feature type="transmembrane region" description="Helical" evidence="5">
    <location>
        <begin position="104"/>
        <end position="128"/>
    </location>
</feature>
<sequence length="407" mass="43813">MSKPENTSEAHKGHSVEHKLGMFKGVLVPTCENMWGVIIFLRFYLIVGYAGLGLTILIVTLSFGVALTTALAMSAIATCGSHTAHGVYMMLVRALGKEIATATGIVYFLGFVCLAVLECLGACEELFALDETLKLTGSFRFRNFDVRLWGSIFMLFCALSNYAGTKIVSQIGVLFFIIVLYTLISFYISLIGAPNLESYDMSLGVFEGSSSDAMSSYANSSYTNSSAINASYPGTGSGIVGRRLAPGGYIKASGLSTTNFYNNFGPNFGGEYDFSTCLAIFFPCFTGILSGANRAAKLRDPVASIPVGTLGAICGSYVMYMSFMFLWAGVGSRAYLQQDHGQINTLLYPSVAAAQVRTTASVDYGSAIHGLRFRVAVKSLLSIDMAAHSDNNWKPQLLLLYTLQVLI</sequence>
<feature type="transmembrane region" description="Helical" evidence="5">
    <location>
        <begin position="148"/>
        <end position="164"/>
    </location>
</feature>
<protein>
    <submittedName>
        <fullName evidence="7">Cation-chloride cotransporter family</fullName>
    </submittedName>
</protein>
<comment type="subcellular location">
    <subcellularLocation>
        <location evidence="1">Membrane</location>
        <topology evidence="1">Multi-pass membrane protein</topology>
    </subcellularLocation>
</comment>
<evidence type="ECO:0000256" key="1">
    <source>
        <dbReference type="ARBA" id="ARBA00004141"/>
    </source>
</evidence>
<dbReference type="Pfam" id="PF00324">
    <property type="entry name" value="AA_permease"/>
    <property type="match status" value="2"/>
</dbReference>
<dbReference type="Proteomes" id="UP000037460">
    <property type="component" value="Unassembled WGS sequence"/>
</dbReference>
<feature type="domain" description="Amino acid permease/ SLC12A" evidence="6">
    <location>
        <begin position="256"/>
        <end position="337"/>
    </location>
</feature>
<reference evidence="8" key="1">
    <citation type="journal article" date="2015" name="PLoS Genet.">
        <title>Genome Sequence and Transcriptome Analyses of Chrysochromulina tobin: Metabolic Tools for Enhanced Algal Fitness in the Prominent Order Prymnesiales (Haptophyceae).</title>
        <authorList>
            <person name="Hovde B.T."/>
            <person name="Deodato C.R."/>
            <person name="Hunsperger H.M."/>
            <person name="Ryken S.A."/>
            <person name="Yost W."/>
            <person name="Jha R.K."/>
            <person name="Patterson J."/>
            <person name="Monnat R.J. Jr."/>
            <person name="Barlow S.B."/>
            <person name="Starkenburg S.R."/>
            <person name="Cattolico R.A."/>
        </authorList>
    </citation>
    <scope>NUCLEOTIDE SEQUENCE</scope>
    <source>
        <strain evidence="8">CCMP291</strain>
    </source>
</reference>
<keyword evidence="3 5" id="KW-1133">Transmembrane helix</keyword>
<comment type="caution">
    <text evidence="7">The sequence shown here is derived from an EMBL/GenBank/DDBJ whole genome shotgun (WGS) entry which is preliminary data.</text>
</comment>
<evidence type="ECO:0000313" key="8">
    <source>
        <dbReference type="Proteomes" id="UP000037460"/>
    </source>
</evidence>
<accession>A0A0M0JX20</accession>
<feature type="transmembrane region" description="Helical" evidence="5">
    <location>
        <begin position="71"/>
        <end position="92"/>
    </location>
</feature>
<evidence type="ECO:0000256" key="3">
    <source>
        <dbReference type="ARBA" id="ARBA00022989"/>
    </source>
</evidence>
<name>A0A0M0JX20_9EUKA</name>
<evidence type="ECO:0000313" key="7">
    <source>
        <dbReference type="EMBL" id="KOO31206.1"/>
    </source>
</evidence>
<dbReference type="AlphaFoldDB" id="A0A0M0JX20"/>
<keyword evidence="2 5" id="KW-0812">Transmembrane</keyword>
<evidence type="ECO:0000256" key="5">
    <source>
        <dbReference type="SAM" id="Phobius"/>
    </source>
</evidence>
<dbReference type="PANTHER" id="PTHR11827:SF72">
    <property type="entry name" value="GH08340P"/>
    <property type="match status" value="1"/>
</dbReference>
<evidence type="ECO:0000259" key="6">
    <source>
        <dbReference type="Pfam" id="PF00324"/>
    </source>
</evidence>
<dbReference type="GO" id="GO:0016020">
    <property type="term" value="C:membrane"/>
    <property type="evidence" value="ECO:0007669"/>
    <property type="project" value="UniProtKB-SubCell"/>
</dbReference>
<feature type="transmembrane region" description="Helical" evidence="5">
    <location>
        <begin position="171"/>
        <end position="193"/>
    </location>
</feature>
<feature type="transmembrane region" description="Helical" evidence="5">
    <location>
        <begin position="304"/>
        <end position="328"/>
    </location>
</feature>
<dbReference type="PANTHER" id="PTHR11827">
    <property type="entry name" value="SOLUTE CARRIER FAMILY 12, CATION COTRANSPORTERS"/>
    <property type="match status" value="1"/>
</dbReference>
<dbReference type="EMBL" id="JWZX01002066">
    <property type="protein sequence ID" value="KOO31206.1"/>
    <property type="molecule type" value="Genomic_DNA"/>
</dbReference>
<feature type="transmembrane region" description="Helical" evidence="5">
    <location>
        <begin position="272"/>
        <end position="292"/>
    </location>
</feature>
<organism evidence="7 8">
    <name type="scientific">Chrysochromulina tobinii</name>
    <dbReference type="NCBI Taxonomy" id="1460289"/>
    <lineage>
        <taxon>Eukaryota</taxon>
        <taxon>Haptista</taxon>
        <taxon>Haptophyta</taxon>
        <taxon>Prymnesiophyceae</taxon>
        <taxon>Prymnesiales</taxon>
        <taxon>Chrysochromulinaceae</taxon>
        <taxon>Chrysochromulina</taxon>
    </lineage>
</organism>
<feature type="transmembrane region" description="Helical" evidence="5">
    <location>
        <begin position="43"/>
        <end position="65"/>
    </location>
</feature>
<dbReference type="InterPro" id="IPR004842">
    <property type="entry name" value="SLC12A_fam"/>
</dbReference>
<feature type="domain" description="Amino acid permease/ SLC12A" evidence="6">
    <location>
        <begin position="26"/>
        <end position="191"/>
    </location>
</feature>